<keyword evidence="5" id="KW-0028">Amino-acid biosynthesis</keyword>
<dbReference type="Pfam" id="PF00702">
    <property type="entry name" value="Hydrolase"/>
    <property type="match status" value="1"/>
</dbReference>
<keyword evidence="12" id="KW-1185">Reference proteome</keyword>
<comment type="pathway">
    <text evidence="2">Amino-acid biosynthesis; L-serine biosynthesis; L-serine from 3-phospho-D-glycerate: step 3/3.</text>
</comment>
<evidence type="ECO:0000313" key="11">
    <source>
        <dbReference type="EMBL" id="KAK7203677.1"/>
    </source>
</evidence>
<dbReference type="EMBL" id="JBBJBU010000011">
    <property type="protein sequence ID" value="KAK7203677.1"/>
    <property type="molecule type" value="Genomic_DNA"/>
</dbReference>
<dbReference type="CDD" id="cd07500">
    <property type="entry name" value="HAD_PSP"/>
    <property type="match status" value="1"/>
</dbReference>
<evidence type="ECO:0000256" key="10">
    <source>
        <dbReference type="ARBA" id="ARBA00031693"/>
    </source>
</evidence>
<keyword evidence="7" id="KW-0378">Hydrolase</keyword>
<keyword evidence="8" id="KW-0460">Magnesium</keyword>
<evidence type="ECO:0000256" key="9">
    <source>
        <dbReference type="ARBA" id="ARBA00023299"/>
    </source>
</evidence>
<comment type="similarity">
    <text evidence="3">Belongs to the HAD-like hydrolase superfamily. SerB family.</text>
</comment>
<dbReference type="NCBIfam" id="TIGR01488">
    <property type="entry name" value="HAD-SF-IB"/>
    <property type="match status" value="1"/>
</dbReference>
<sequence>MSKYICTIISKTPISPAQRDAWTSLASSLSVTVTSTKVLSDRAEDYTIQLPANLEFSALKAAVNPICLQEKIDVCLQPDNVFRRGKRLVVFDMDSTLIRQEVIDMIAAYADVEDRVSAITALAMNGEIDFNESLRRRASLLEGVPATVFESLKSKIEITTGAIELCKVLKKEGYTLAVLSGGFIPLASWLKGQLGLDYAFANTLEVSPDGTALTGKVLGDIVNAERKAHLLRQIAEEKSIELQESMAVGDGANDLVMMGTAGYGVAWNAKPIVQAKAPARLNTESLQDILYILGYTLDEQTALLGDS</sequence>
<evidence type="ECO:0000256" key="6">
    <source>
        <dbReference type="ARBA" id="ARBA00022723"/>
    </source>
</evidence>
<dbReference type="Gene3D" id="3.40.50.1000">
    <property type="entry name" value="HAD superfamily/HAD-like"/>
    <property type="match status" value="1"/>
</dbReference>
<name>A0ABR1F1F1_9ASCO</name>
<evidence type="ECO:0000256" key="2">
    <source>
        <dbReference type="ARBA" id="ARBA00005135"/>
    </source>
</evidence>
<dbReference type="SFLD" id="SFLDG01136">
    <property type="entry name" value="C1.6:_Phosphoserine_Phosphatas"/>
    <property type="match status" value="1"/>
</dbReference>
<evidence type="ECO:0000256" key="8">
    <source>
        <dbReference type="ARBA" id="ARBA00022842"/>
    </source>
</evidence>
<dbReference type="SUPFAM" id="SSF56784">
    <property type="entry name" value="HAD-like"/>
    <property type="match status" value="1"/>
</dbReference>
<reference evidence="11 12" key="1">
    <citation type="submission" date="2024-03" db="EMBL/GenBank/DDBJ databases">
        <title>Genome-scale model development and genomic sequencing of the oleaginous clade Lipomyces.</title>
        <authorList>
            <consortium name="Lawrence Berkeley National Laboratory"/>
            <person name="Czajka J.J."/>
            <person name="Han Y."/>
            <person name="Kim J."/>
            <person name="Mondo S.J."/>
            <person name="Hofstad B.A."/>
            <person name="Robles A."/>
            <person name="Haridas S."/>
            <person name="Riley R."/>
            <person name="LaButti K."/>
            <person name="Pangilinan J."/>
            <person name="Andreopoulos W."/>
            <person name="Lipzen A."/>
            <person name="Yan J."/>
            <person name="Wang M."/>
            <person name="Ng V."/>
            <person name="Grigoriev I.V."/>
            <person name="Spatafora J.W."/>
            <person name="Magnuson J.K."/>
            <person name="Baker S.E."/>
            <person name="Pomraning K.R."/>
        </authorList>
    </citation>
    <scope>NUCLEOTIDE SEQUENCE [LARGE SCALE GENOMIC DNA]</scope>
    <source>
        <strain evidence="11 12">Phaff 52-87</strain>
    </source>
</reference>
<evidence type="ECO:0000256" key="1">
    <source>
        <dbReference type="ARBA" id="ARBA00001946"/>
    </source>
</evidence>
<proteinExistence type="inferred from homology"/>
<dbReference type="GeneID" id="90040868"/>
<evidence type="ECO:0000313" key="12">
    <source>
        <dbReference type="Proteomes" id="UP001498771"/>
    </source>
</evidence>
<accession>A0ABR1F1F1</accession>
<dbReference type="InterPro" id="IPR004469">
    <property type="entry name" value="PSP"/>
</dbReference>
<dbReference type="RefSeq" id="XP_064766710.1">
    <property type="nucleotide sequence ID" value="XM_064915356.1"/>
</dbReference>
<dbReference type="SFLD" id="SFLDG01137">
    <property type="entry name" value="C1.6.1:_Phosphoserine_Phosphat"/>
    <property type="match status" value="1"/>
</dbReference>
<dbReference type="PANTHER" id="PTHR43344:SF2">
    <property type="entry name" value="PHOSPHOSERINE PHOSPHATASE"/>
    <property type="match status" value="1"/>
</dbReference>
<dbReference type="PANTHER" id="PTHR43344">
    <property type="entry name" value="PHOSPHOSERINE PHOSPHATASE"/>
    <property type="match status" value="1"/>
</dbReference>
<keyword evidence="6" id="KW-0479">Metal-binding</keyword>
<dbReference type="InterPro" id="IPR023214">
    <property type="entry name" value="HAD_sf"/>
</dbReference>
<protein>
    <recommendedName>
        <fullName evidence="4">phosphoserine phosphatase</fullName>
        <ecNumber evidence="4">3.1.3.3</ecNumber>
    </recommendedName>
    <alternativeName>
        <fullName evidence="10">O-phosphoserine phosphohydrolase</fullName>
    </alternativeName>
</protein>
<evidence type="ECO:0000256" key="3">
    <source>
        <dbReference type="ARBA" id="ARBA00009184"/>
    </source>
</evidence>
<dbReference type="InterPro" id="IPR050582">
    <property type="entry name" value="HAD-like_SerB"/>
</dbReference>
<dbReference type="InterPro" id="IPR036412">
    <property type="entry name" value="HAD-like_sf"/>
</dbReference>
<dbReference type="SFLD" id="SFLDF00029">
    <property type="entry name" value="phosphoserine_phosphatase"/>
    <property type="match status" value="1"/>
</dbReference>
<comment type="caution">
    <text evidence="11">The sequence shown here is derived from an EMBL/GenBank/DDBJ whole genome shotgun (WGS) entry which is preliminary data.</text>
</comment>
<organism evidence="11 12">
    <name type="scientific">Myxozyma melibiosi</name>
    <dbReference type="NCBI Taxonomy" id="54550"/>
    <lineage>
        <taxon>Eukaryota</taxon>
        <taxon>Fungi</taxon>
        <taxon>Dikarya</taxon>
        <taxon>Ascomycota</taxon>
        <taxon>Saccharomycotina</taxon>
        <taxon>Lipomycetes</taxon>
        <taxon>Lipomycetales</taxon>
        <taxon>Lipomycetaceae</taxon>
        <taxon>Myxozyma</taxon>
    </lineage>
</organism>
<dbReference type="Proteomes" id="UP001498771">
    <property type="component" value="Unassembled WGS sequence"/>
</dbReference>
<keyword evidence="9" id="KW-0718">Serine biosynthesis</keyword>
<evidence type="ECO:0000256" key="7">
    <source>
        <dbReference type="ARBA" id="ARBA00022801"/>
    </source>
</evidence>
<comment type="cofactor">
    <cofactor evidence="1">
        <name>Mg(2+)</name>
        <dbReference type="ChEBI" id="CHEBI:18420"/>
    </cofactor>
</comment>
<dbReference type="NCBIfam" id="TIGR00338">
    <property type="entry name" value="serB"/>
    <property type="match status" value="1"/>
</dbReference>
<dbReference type="EC" id="3.1.3.3" evidence="4"/>
<evidence type="ECO:0000256" key="5">
    <source>
        <dbReference type="ARBA" id="ARBA00022605"/>
    </source>
</evidence>
<evidence type="ECO:0000256" key="4">
    <source>
        <dbReference type="ARBA" id="ARBA00012640"/>
    </source>
</evidence>
<dbReference type="SFLD" id="SFLDS00003">
    <property type="entry name" value="Haloacid_Dehalogenase"/>
    <property type="match status" value="1"/>
</dbReference>
<gene>
    <name evidence="11" type="ORF">BZA70DRAFT_72285</name>
</gene>